<comment type="similarity">
    <text evidence="1">Belongs to the GSP E family.</text>
</comment>
<evidence type="ECO:0000313" key="6">
    <source>
        <dbReference type="EMBL" id="KAB7891325.1"/>
    </source>
</evidence>
<keyword evidence="3" id="KW-0067">ATP-binding</keyword>
<dbReference type="RefSeq" id="WP_152279427.1">
    <property type="nucleotide sequence ID" value="NZ_WFKK01000001.1"/>
</dbReference>
<dbReference type="GO" id="GO:0005524">
    <property type="term" value="F:ATP binding"/>
    <property type="evidence" value="ECO:0007669"/>
    <property type="project" value="UniProtKB-KW"/>
</dbReference>
<feature type="coiled-coil region" evidence="4">
    <location>
        <begin position="551"/>
        <end position="593"/>
    </location>
</feature>
<keyword evidence="2" id="KW-0547">Nucleotide-binding</keyword>
<evidence type="ECO:0000256" key="2">
    <source>
        <dbReference type="ARBA" id="ARBA00022741"/>
    </source>
</evidence>
<name>A0A6L4WWV6_9BACT</name>
<evidence type="ECO:0000256" key="1">
    <source>
        <dbReference type="ARBA" id="ARBA00006611"/>
    </source>
</evidence>
<evidence type="ECO:0000313" key="7">
    <source>
        <dbReference type="Proteomes" id="UP000472839"/>
    </source>
</evidence>
<evidence type="ECO:0000256" key="3">
    <source>
        <dbReference type="ARBA" id="ARBA00022840"/>
    </source>
</evidence>
<dbReference type="Pfam" id="PF00437">
    <property type="entry name" value="T2SSE"/>
    <property type="match status" value="1"/>
</dbReference>
<comment type="caution">
    <text evidence="6">The sequence shown here is derived from an EMBL/GenBank/DDBJ whole genome shotgun (WGS) entry which is preliminary data.</text>
</comment>
<dbReference type="EMBL" id="WFKK01000001">
    <property type="protein sequence ID" value="KAB7891325.1"/>
    <property type="molecule type" value="Genomic_DNA"/>
</dbReference>
<proteinExistence type="inferred from homology"/>
<dbReference type="GO" id="GO:0016887">
    <property type="term" value="F:ATP hydrolysis activity"/>
    <property type="evidence" value="ECO:0007669"/>
    <property type="project" value="TreeGrafter"/>
</dbReference>
<sequence length="644" mass="74331">MSIIDNYFKNKNKVEVLTKEEKLALIIKKILKKINRKDKHKDAPKNLNMGFDEFISYSENMEEFAKHLGFKFVDYQDALPEHLRVDIPDSKSFVENNIYLLKEDNKTFLMVHDIRKLDLHEVANQEIEYEGIAIASRHTISILLGLKDEIDAEINEAKGAVNYINEIVSIAKLKKASEIYISLRSYSLVVRLRNYEGVFVISKKGIKEAEILRKWFEIKSDAREGAIFYDGMFRIEQDDYRINFQETYAGFRITIRVYQNEFKGLESLSSAGYTKSAESIIKEISLSQDGGMLFVAPTGQGKTTTQNILMNLLSEIGNEVISVENPVEKFLSKTDQVDMQKYQNAEGIHKITKTDFINNAMRSKADIIGIGELRDVTDYSDAKKVALTGHFFMGSTHTTSVKGTFERLKDNGWSELDIKSLIRGVVYQQLTRALCEHCKIEDEEHSFKKDLTENHKIKKDAKYYKANYHGCSKCFHGYKKTFTPIAEVARFPIFSDFKLYDTETYLDYISFVDDARTKFESGIIDFIHYHALENRVRMPFFTDFIAEEILEEDVQNETIEAEVEAEALEEILEEDVQDETIEAEVEAEALEEILEEDVQDETIEAEVNDWDNDISNKTNASSKESLIEILKRTRNKLNKKEDNK</sequence>
<dbReference type="Proteomes" id="UP000472839">
    <property type="component" value="Unassembled WGS sequence"/>
</dbReference>
<dbReference type="Gene3D" id="3.40.50.300">
    <property type="entry name" value="P-loop containing nucleotide triphosphate hydrolases"/>
    <property type="match status" value="1"/>
</dbReference>
<dbReference type="GO" id="GO:0005886">
    <property type="term" value="C:plasma membrane"/>
    <property type="evidence" value="ECO:0007669"/>
    <property type="project" value="TreeGrafter"/>
</dbReference>
<dbReference type="AlphaFoldDB" id="A0A6L4WWV6"/>
<organism evidence="6 7">
    <name type="scientific">Poseidonibacter ostreae</name>
    <dbReference type="NCBI Taxonomy" id="2654171"/>
    <lineage>
        <taxon>Bacteria</taxon>
        <taxon>Pseudomonadati</taxon>
        <taxon>Campylobacterota</taxon>
        <taxon>Epsilonproteobacteria</taxon>
        <taxon>Campylobacterales</taxon>
        <taxon>Arcobacteraceae</taxon>
        <taxon>Poseidonibacter</taxon>
    </lineage>
</organism>
<dbReference type="PANTHER" id="PTHR30258:SF3">
    <property type="entry name" value="SLL1921 PROTEIN"/>
    <property type="match status" value="1"/>
</dbReference>
<dbReference type="PANTHER" id="PTHR30258">
    <property type="entry name" value="TYPE II SECRETION SYSTEM PROTEIN GSPE-RELATED"/>
    <property type="match status" value="1"/>
</dbReference>
<protein>
    <recommendedName>
        <fullName evidence="5">Bacterial type II secretion system protein E domain-containing protein</fullName>
    </recommendedName>
</protein>
<accession>A0A6L4WWV6</accession>
<keyword evidence="4" id="KW-0175">Coiled coil</keyword>
<reference evidence="6 7" key="1">
    <citation type="submission" date="2019-10" db="EMBL/GenBank/DDBJ databases">
        <title>Poseidonibacter ostreae sp. nov., isolated from the gut of the Ostrea denselamellosa.</title>
        <authorList>
            <person name="Choi A."/>
        </authorList>
    </citation>
    <scope>NUCLEOTIDE SEQUENCE [LARGE SCALE GENOMIC DNA]</scope>
    <source>
        <strain evidence="6 7">SJOD-M-33</strain>
    </source>
</reference>
<dbReference type="InterPro" id="IPR001482">
    <property type="entry name" value="T2SS/T4SS_dom"/>
</dbReference>
<gene>
    <name evidence="6" type="ORF">GBG19_00380</name>
</gene>
<evidence type="ECO:0000256" key="4">
    <source>
        <dbReference type="SAM" id="Coils"/>
    </source>
</evidence>
<dbReference type="InterPro" id="IPR027417">
    <property type="entry name" value="P-loop_NTPase"/>
</dbReference>
<evidence type="ECO:0000259" key="5">
    <source>
        <dbReference type="Pfam" id="PF00437"/>
    </source>
</evidence>
<feature type="domain" description="Bacterial type II secretion system protein E" evidence="5">
    <location>
        <begin position="160"/>
        <end position="489"/>
    </location>
</feature>
<dbReference type="SUPFAM" id="SSF52540">
    <property type="entry name" value="P-loop containing nucleoside triphosphate hydrolases"/>
    <property type="match status" value="1"/>
</dbReference>